<evidence type="ECO:0000313" key="1">
    <source>
        <dbReference type="EMBL" id="OWK29217.1"/>
    </source>
</evidence>
<name>A0A245ZHK7_9SPHN</name>
<comment type="caution">
    <text evidence="1">The sequence shown here is derived from an EMBL/GenBank/DDBJ whole genome shotgun (WGS) entry which is preliminary data.</text>
</comment>
<dbReference type="Proteomes" id="UP000197290">
    <property type="component" value="Unassembled WGS sequence"/>
</dbReference>
<dbReference type="RefSeq" id="WP_143559639.1">
    <property type="nucleotide sequence ID" value="NZ_NBBI01000004.1"/>
</dbReference>
<dbReference type="OrthoDB" id="7519311at2"/>
<proteinExistence type="predicted"/>
<gene>
    <name evidence="1" type="ORF">SPDO_21980</name>
</gene>
<sequence length="228" mass="24163">MGMLSTQRRLYLTFYALPNGRMVAKFDTVEPTGAGAMVAMVSRGKLTKDFRALEFEIVSDPTKDPALRGLDGKSAYELARAAGYGGTMTQWLASLVGTSGLSAYEIARELGYGGTKTQWLASLSVKGDKGDRGDAAASILGSVTLAETNIIGISAGVRRRVVTTSFDLPTSAPLILLPKAPPPTGYIVQAAWAVTTAKPRELTVDLTVPAITVLTSYSIDCWVARLNA</sequence>
<reference evidence="1 2" key="1">
    <citation type="submission" date="2017-03" db="EMBL/GenBank/DDBJ databases">
        <title>Genome sequence of Sphingomonas dokdonensis DSM 21029.</title>
        <authorList>
            <person name="Poehlein A."/>
            <person name="Wuebbeler J.H."/>
            <person name="Steinbuechel A."/>
            <person name="Daniel R."/>
        </authorList>
    </citation>
    <scope>NUCLEOTIDE SEQUENCE [LARGE SCALE GENOMIC DNA]</scope>
    <source>
        <strain evidence="1 2">DSM 21029</strain>
    </source>
</reference>
<evidence type="ECO:0000313" key="2">
    <source>
        <dbReference type="Proteomes" id="UP000197290"/>
    </source>
</evidence>
<dbReference type="EMBL" id="NBBI01000004">
    <property type="protein sequence ID" value="OWK29217.1"/>
    <property type="molecule type" value="Genomic_DNA"/>
</dbReference>
<dbReference type="AlphaFoldDB" id="A0A245ZHK7"/>
<organism evidence="1 2">
    <name type="scientific">Sphingomonas dokdonensis</name>
    <dbReference type="NCBI Taxonomy" id="344880"/>
    <lineage>
        <taxon>Bacteria</taxon>
        <taxon>Pseudomonadati</taxon>
        <taxon>Pseudomonadota</taxon>
        <taxon>Alphaproteobacteria</taxon>
        <taxon>Sphingomonadales</taxon>
        <taxon>Sphingomonadaceae</taxon>
        <taxon>Sphingomonas</taxon>
    </lineage>
</organism>
<keyword evidence="2" id="KW-1185">Reference proteome</keyword>
<protein>
    <submittedName>
        <fullName evidence="1">Uncharacterized protein</fullName>
    </submittedName>
</protein>
<accession>A0A245ZHK7</accession>